<dbReference type="RefSeq" id="XP_021081824.1">
    <property type="nucleotide sequence ID" value="XM_021226165.2"/>
</dbReference>
<dbReference type="SUPFAM" id="SSF50904">
    <property type="entry name" value="Oncogene products"/>
    <property type="match status" value="1"/>
</dbReference>
<name>A0A3Q0CPB0_MESAU</name>
<dbReference type="Proteomes" id="UP000886700">
    <property type="component" value="Unplaced"/>
</dbReference>
<dbReference type="AlphaFoldDB" id="A0A3Q0CPB0"/>
<dbReference type="KEGG" id="maua:110340610"/>
<dbReference type="PANTHER" id="PTHR14060:SF2">
    <property type="entry name" value="T-CELL LEUKEMIA_LYMPHOMA PROTEIN 1B"/>
    <property type="match status" value="1"/>
</dbReference>
<protein>
    <submittedName>
        <fullName evidence="3">Protein TCL1B2-like isoform X1</fullName>
    </submittedName>
</protein>
<dbReference type="PANTHER" id="PTHR14060">
    <property type="entry name" value="PROTEIN P13 MTCP-1"/>
    <property type="match status" value="1"/>
</dbReference>
<keyword evidence="2" id="KW-1185">Reference proteome</keyword>
<evidence type="ECO:0000313" key="3">
    <source>
        <dbReference type="RefSeq" id="XP_021081824.1"/>
    </source>
</evidence>
<sequence>MAALPLELPPLSLTSVRPGYYRDEKQKLWKVERRGFHPYHPTDSMLGASITISLLKVSRLPQKATSPAPLRLLCLPKTWQQHSLILYWCTGSRFWKLVDHTKLTVPPARLSPELHMICFCEPGCLCPEPSHFPGTAVTFLSPFACDADLTDCPSKDLSSL</sequence>
<dbReference type="Gene3D" id="2.40.15.10">
    <property type="entry name" value="TCL1/MTCP1"/>
    <property type="match status" value="1"/>
</dbReference>
<dbReference type="GO" id="GO:0043539">
    <property type="term" value="F:protein serine/threonine kinase activator activity"/>
    <property type="evidence" value="ECO:0007669"/>
    <property type="project" value="InterPro"/>
</dbReference>
<dbReference type="Pfam" id="PF01840">
    <property type="entry name" value="TCL1_MTCP1"/>
    <property type="match status" value="1"/>
</dbReference>
<accession>A0A3Q0CPB0</accession>
<proteinExistence type="inferred from homology"/>
<dbReference type="InterPro" id="IPR004832">
    <property type="entry name" value="TCL1_MTCP1"/>
</dbReference>
<evidence type="ECO:0000313" key="2">
    <source>
        <dbReference type="Proteomes" id="UP000886700"/>
    </source>
</evidence>
<gene>
    <name evidence="3" type="primary">LOC110340610</name>
</gene>
<evidence type="ECO:0000256" key="1">
    <source>
        <dbReference type="ARBA" id="ARBA00006399"/>
    </source>
</evidence>
<dbReference type="GeneID" id="110340610"/>
<dbReference type="InterPro" id="IPR036672">
    <property type="entry name" value="TCL1_MTCP1_sf"/>
</dbReference>
<comment type="similarity">
    <text evidence="1">Belongs to the TCL1 family.</text>
</comment>
<organism evidence="2 3">
    <name type="scientific">Mesocricetus auratus</name>
    <name type="common">Golden hamster</name>
    <dbReference type="NCBI Taxonomy" id="10036"/>
    <lineage>
        <taxon>Eukaryota</taxon>
        <taxon>Metazoa</taxon>
        <taxon>Chordata</taxon>
        <taxon>Craniata</taxon>
        <taxon>Vertebrata</taxon>
        <taxon>Euteleostomi</taxon>
        <taxon>Mammalia</taxon>
        <taxon>Eutheria</taxon>
        <taxon>Euarchontoglires</taxon>
        <taxon>Glires</taxon>
        <taxon>Rodentia</taxon>
        <taxon>Myomorpha</taxon>
        <taxon>Muroidea</taxon>
        <taxon>Cricetidae</taxon>
        <taxon>Cricetinae</taxon>
        <taxon>Mesocricetus</taxon>
    </lineage>
</organism>
<reference evidence="3" key="1">
    <citation type="submission" date="2025-08" db="UniProtKB">
        <authorList>
            <consortium name="RefSeq"/>
        </authorList>
    </citation>
    <scope>IDENTIFICATION</scope>
    <source>
        <tissue evidence="3">Liver</tissue>
    </source>
</reference>